<dbReference type="InterPro" id="IPR013083">
    <property type="entry name" value="Znf_RING/FYVE/PHD"/>
</dbReference>
<protein>
    <submittedName>
        <fullName evidence="1">Uncharacterized protein</fullName>
    </submittedName>
</protein>
<keyword evidence="2" id="KW-1185">Reference proteome</keyword>
<dbReference type="AlphaFoldDB" id="A0AA36HU70"/>
<gene>
    <name evidence="1" type="ORF">EVOR1521_LOCUS4703</name>
</gene>
<sequence length="116" mass="12862">MDVSGDCRLCLCADRDDAPGNAGQLCLPCDCRSPVHLGCVSEWQQARWWQLLEHGFDFDEAYARINTCEVCGARWMPRGRVPPPKSHATCRAFGGSGKVALRRLEGWASTPSPQNR</sequence>
<evidence type="ECO:0000313" key="1">
    <source>
        <dbReference type="EMBL" id="CAJ1375428.1"/>
    </source>
</evidence>
<dbReference type="Proteomes" id="UP001178507">
    <property type="component" value="Unassembled WGS sequence"/>
</dbReference>
<proteinExistence type="predicted"/>
<evidence type="ECO:0000313" key="2">
    <source>
        <dbReference type="Proteomes" id="UP001178507"/>
    </source>
</evidence>
<dbReference type="EMBL" id="CAUJNA010000320">
    <property type="protein sequence ID" value="CAJ1375428.1"/>
    <property type="molecule type" value="Genomic_DNA"/>
</dbReference>
<name>A0AA36HU70_9DINO</name>
<accession>A0AA36HU70</accession>
<organism evidence="1 2">
    <name type="scientific">Effrenium voratum</name>
    <dbReference type="NCBI Taxonomy" id="2562239"/>
    <lineage>
        <taxon>Eukaryota</taxon>
        <taxon>Sar</taxon>
        <taxon>Alveolata</taxon>
        <taxon>Dinophyceae</taxon>
        <taxon>Suessiales</taxon>
        <taxon>Symbiodiniaceae</taxon>
        <taxon>Effrenium</taxon>
    </lineage>
</organism>
<comment type="caution">
    <text evidence="1">The sequence shown here is derived from an EMBL/GenBank/DDBJ whole genome shotgun (WGS) entry which is preliminary data.</text>
</comment>
<reference evidence="1" key="1">
    <citation type="submission" date="2023-08" db="EMBL/GenBank/DDBJ databases">
        <authorList>
            <person name="Chen Y."/>
            <person name="Shah S."/>
            <person name="Dougan E. K."/>
            <person name="Thang M."/>
            <person name="Chan C."/>
        </authorList>
    </citation>
    <scope>NUCLEOTIDE SEQUENCE</scope>
</reference>
<dbReference type="Gene3D" id="3.30.40.10">
    <property type="entry name" value="Zinc/RING finger domain, C3HC4 (zinc finger)"/>
    <property type="match status" value="1"/>
</dbReference>